<name>A0A4S8MSN3_DENBC</name>
<protein>
    <submittedName>
        <fullName evidence="3">Uncharacterized protein</fullName>
    </submittedName>
</protein>
<feature type="transmembrane region" description="Helical" evidence="2">
    <location>
        <begin position="171"/>
        <end position="201"/>
    </location>
</feature>
<reference evidence="3 4" key="1">
    <citation type="journal article" date="2019" name="Nat. Ecol. Evol.">
        <title>Megaphylogeny resolves global patterns of mushroom evolution.</title>
        <authorList>
            <person name="Varga T."/>
            <person name="Krizsan K."/>
            <person name="Foldi C."/>
            <person name="Dima B."/>
            <person name="Sanchez-Garcia M."/>
            <person name="Sanchez-Ramirez S."/>
            <person name="Szollosi G.J."/>
            <person name="Szarkandi J.G."/>
            <person name="Papp V."/>
            <person name="Albert L."/>
            <person name="Andreopoulos W."/>
            <person name="Angelini C."/>
            <person name="Antonin V."/>
            <person name="Barry K.W."/>
            <person name="Bougher N.L."/>
            <person name="Buchanan P."/>
            <person name="Buyck B."/>
            <person name="Bense V."/>
            <person name="Catcheside P."/>
            <person name="Chovatia M."/>
            <person name="Cooper J."/>
            <person name="Damon W."/>
            <person name="Desjardin D."/>
            <person name="Finy P."/>
            <person name="Geml J."/>
            <person name="Haridas S."/>
            <person name="Hughes K."/>
            <person name="Justo A."/>
            <person name="Karasinski D."/>
            <person name="Kautmanova I."/>
            <person name="Kiss B."/>
            <person name="Kocsube S."/>
            <person name="Kotiranta H."/>
            <person name="LaButti K.M."/>
            <person name="Lechner B.E."/>
            <person name="Liimatainen K."/>
            <person name="Lipzen A."/>
            <person name="Lukacs Z."/>
            <person name="Mihaltcheva S."/>
            <person name="Morgado L.N."/>
            <person name="Niskanen T."/>
            <person name="Noordeloos M.E."/>
            <person name="Ohm R.A."/>
            <person name="Ortiz-Santana B."/>
            <person name="Ovrebo C."/>
            <person name="Racz N."/>
            <person name="Riley R."/>
            <person name="Savchenko A."/>
            <person name="Shiryaev A."/>
            <person name="Soop K."/>
            <person name="Spirin V."/>
            <person name="Szebenyi C."/>
            <person name="Tomsovsky M."/>
            <person name="Tulloss R.E."/>
            <person name="Uehling J."/>
            <person name="Grigoriev I.V."/>
            <person name="Vagvolgyi C."/>
            <person name="Papp T."/>
            <person name="Martin F.M."/>
            <person name="Miettinen O."/>
            <person name="Hibbett D.S."/>
            <person name="Nagy L.G."/>
        </authorList>
    </citation>
    <scope>NUCLEOTIDE SEQUENCE [LARGE SCALE GENOMIC DNA]</scope>
    <source>
        <strain evidence="3 4">CBS 962.96</strain>
    </source>
</reference>
<dbReference type="AlphaFoldDB" id="A0A4S8MSN3"/>
<proteinExistence type="predicted"/>
<dbReference type="Proteomes" id="UP000297245">
    <property type="component" value="Unassembled WGS sequence"/>
</dbReference>
<evidence type="ECO:0000256" key="2">
    <source>
        <dbReference type="SAM" id="Phobius"/>
    </source>
</evidence>
<keyword evidence="2" id="KW-0472">Membrane</keyword>
<dbReference type="EMBL" id="ML179044">
    <property type="protein sequence ID" value="THV06147.1"/>
    <property type="molecule type" value="Genomic_DNA"/>
</dbReference>
<feature type="transmembrane region" description="Helical" evidence="2">
    <location>
        <begin position="129"/>
        <end position="150"/>
    </location>
</feature>
<sequence length="366" mass="40472">MSEINFIGRTLDILDITQNITAILTGFLILQTYNYFQNATAAYQENMATVTPILGSSKIVEFFAVVLICITSVAISKWLERSFTLFVSTNYYKGDRGSPYFLFYVVQQSGYAVQVLQKSLAGIPNSSNFQAANIAGLLMETFFAIAAICLMRIKLKTVDGPLKLVVLITRWITYTGALAVIVSLLLIVMIPFVLGWCLFFLKNVQVIFVTLINDDDSLNGRNNIQGVTGMSIDNASRSHGSWDFGRSVRNLLGDFFDYLAKKVRGTIQYRQQGTPSDNPVSQSDGHRHPTENNAIQPSSLVTTIIPAPVSVQSSQPLPLPPALPQPSSVPNTFFELPITQILVSHPTTRLSLLQILSPLQQDMRVI</sequence>
<keyword evidence="4" id="KW-1185">Reference proteome</keyword>
<evidence type="ECO:0000313" key="4">
    <source>
        <dbReference type="Proteomes" id="UP000297245"/>
    </source>
</evidence>
<feature type="transmembrane region" description="Helical" evidence="2">
    <location>
        <begin position="59"/>
        <end position="79"/>
    </location>
</feature>
<evidence type="ECO:0000256" key="1">
    <source>
        <dbReference type="SAM" id="MobiDB-lite"/>
    </source>
</evidence>
<gene>
    <name evidence="3" type="ORF">K435DRAFT_789584</name>
</gene>
<keyword evidence="2" id="KW-0812">Transmembrane</keyword>
<feature type="region of interest" description="Disordered" evidence="1">
    <location>
        <begin position="270"/>
        <end position="294"/>
    </location>
</feature>
<evidence type="ECO:0000313" key="3">
    <source>
        <dbReference type="EMBL" id="THV06147.1"/>
    </source>
</evidence>
<organism evidence="3 4">
    <name type="scientific">Dendrothele bispora (strain CBS 962.96)</name>
    <dbReference type="NCBI Taxonomy" id="1314807"/>
    <lineage>
        <taxon>Eukaryota</taxon>
        <taxon>Fungi</taxon>
        <taxon>Dikarya</taxon>
        <taxon>Basidiomycota</taxon>
        <taxon>Agaricomycotina</taxon>
        <taxon>Agaricomycetes</taxon>
        <taxon>Agaricomycetidae</taxon>
        <taxon>Agaricales</taxon>
        <taxon>Agaricales incertae sedis</taxon>
        <taxon>Dendrothele</taxon>
    </lineage>
</organism>
<feature type="compositionally biased region" description="Polar residues" evidence="1">
    <location>
        <begin position="270"/>
        <end position="283"/>
    </location>
</feature>
<keyword evidence="2" id="KW-1133">Transmembrane helix</keyword>
<accession>A0A4S8MSN3</accession>